<dbReference type="Proteomes" id="UP000192872">
    <property type="component" value="Unassembled WGS sequence"/>
</dbReference>
<dbReference type="AlphaFoldDB" id="A0A1W9HQ58"/>
<reference evidence="1 2" key="1">
    <citation type="journal article" date="2017" name="Water Res.">
        <title>Comammox in drinking water systems.</title>
        <authorList>
            <person name="Wang Y."/>
            <person name="Ma L."/>
            <person name="Mao Y."/>
            <person name="Jiang X."/>
            <person name="Xia Y."/>
            <person name="Yu K."/>
            <person name="Li B."/>
            <person name="Zhang T."/>
        </authorList>
    </citation>
    <scope>NUCLEOTIDE SEQUENCE [LARGE SCALE GENOMIC DNA]</scope>
    <source>
        <strain evidence="1">SG_bin8</strain>
    </source>
</reference>
<evidence type="ECO:0000313" key="2">
    <source>
        <dbReference type="Proteomes" id="UP000192872"/>
    </source>
</evidence>
<accession>A0A1W9HQ58</accession>
<evidence type="ECO:0000313" key="1">
    <source>
        <dbReference type="EMBL" id="OQW49543.1"/>
    </source>
</evidence>
<sequence>MVEMGNKITENPKIAGAKKANQEMVRGAAALSAATLGMSLIPFMGPLLVGGLVGPLGLAKTLEGVTPSADDQNMLFDLQFDHILAELSEINKTADDVVQSNIEALGAISASGERIDRLNRDNEHSLARLVTGSVA</sequence>
<dbReference type="EMBL" id="LWDL01000031">
    <property type="protein sequence ID" value="OQW49543.1"/>
    <property type="molecule type" value="Genomic_DNA"/>
</dbReference>
<gene>
    <name evidence="1" type="ORF">A4S15_02060</name>
</gene>
<name>A0A1W9HQ58_9HYPH</name>
<comment type="caution">
    <text evidence="1">The sequence shown here is derived from an EMBL/GenBank/DDBJ whole genome shotgun (WGS) entry which is preliminary data.</text>
</comment>
<protein>
    <submittedName>
        <fullName evidence="1">Uncharacterized protein</fullName>
    </submittedName>
</protein>
<dbReference type="STRING" id="1827387.A4S15_02060"/>
<proteinExistence type="predicted"/>
<organism evidence="1 2">
    <name type="scientific">Candidatus Raskinella chloraquaticus</name>
    <dbReference type="NCBI Taxonomy" id="1951219"/>
    <lineage>
        <taxon>Bacteria</taxon>
        <taxon>Pseudomonadati</taxon>
        <taxon>Pseudomonadota</taxon>
        <taxon>Alphaproteobacteria</taxon>
        <taxon>Hyphomicrobiales</taxon>
        <taxon>Phreatobacteraceae</taxon>
        <taxon>Candidatus Raskinella</taxon>
    </lineage>
</organism>